<dbReference type="Pfam" id="PF18701">
    <property type="entry name" value="DUF5641"/>
    <property type="match status" value="1"/>
</dbReference>
<reference evidence="5" key="1">
    <citation type="submission" date="2016-06" db="UniProtKB">
        <authorList>
            <consortium name="WormBaseParasite"/>
        </authorList>
    </citation>
    <scope>IDENTIFICATION</scope>
</reference>
<evidence type="ECO:0000259" key="2">
    <source>
        <dbReference type="Pfam" id="PF18701"/>
    </source>
</evidence>
<evidence type="ECO:0000259" key="1">
    <source>
        <dbReference type="Pfam" id="PF17921"/>
    </source>
</evidence>
<sequence>MTTKDYAIAQRILIRQAQSQNLTIEGNEKWSLFLSNTDNLWRVGGRLAHAELTEDGKYPVYLPKGHHLTNLIISNQHEKLIHAGITHTLSQLKRGFWILRGRAAVKSVISKCMTCKRWKAKPFKLPAMPNLPESRLIRSGAFEKVDLDYLGPITIKIPYKMIKKRWIALFICFTTRAVHLEMVENLSSEDCYHVFSRFTARRGFPKLVLSDNAGQVVFKIIMEQNANFMAEEGIVWRKSTMGRWCIRKDYRIPIKNNEEDEEYTPYPLRTKNKVVECWKQVLKTLDVFWNRWRDEYLSSLRKRTQREIVSPRAVETREPQENEVVLLAESEKPRAT</sequence>
<dbReference type="GO" id="GO:0003676">
    <property type="term" value="F:nucleic acid binding"/>
    <property type="evidence" value="ECO:0007669"/>
    <property type="project" value="InterPro"/>
</dbReference>
<feature type="domain" description="Integrase zinc-binding" evidence="1">
    <location>
        <begin position="67"/>
        <end position="120"/>
    </location>
</feature>
<dbReference type="InterPro" id="IPR036397">
    <property type="entry name" value="RNaseH_sf"/>
</dbReference>
<dbReference type="STRING" id="42157.A0A182ENF8"/>
<dbReference type="WBParaSite" id="nOo.2.0.1.t09659-RA">
    <property type="protein sequence ID" value="nOo.2.0.1.t09659-RA"/>
    <property type="gene ID" value="nOo.2.0.1.g09659"/>
</dbReference>
<evidence type="ECO:0000313" key="5">
    <source>
        <dbReference type="WBParaSite" id="nOo.2.0.1.t09659-RA"/>
    </source>
</evidence>
<dbReference type="InterPro" id="IPR012337">
    <property type="entry name" value="RNaseH-like_sf"/>
</dbReference>
<name>A0A182ENF8_ONCOC</name>
<dbReference type="OrthoDB" id="5984724at2759"/>
<dbReference type="PANTHER" id="PTHR47331">
    <property type="entry name" value="PHD-TYPE DOMAIN-CONTAINING PROTEIN"/>
    <property type="match status" value="1"/>
</dbReference>
<dbReference type="SUPFAM" id="SSF53098">
    <property type="entry name" value="Ribonuclease H-like"/>
    <property type="match status" value="1"/>
</dbReference>
<proteinExistence type="predicted"/>
<dbReference type="EMBL" id="UYRW01004870">
    <property type="protein sequence ID" value="VDM93242.1"/>
    <property type="molecule type" value="Genomic_DNA"/>
</dbReference>
<gene>
    <name evidence="3" type="ORF">NOO_LOCUS9659</name>
</gene>
<evidence type="ECO:0000313" key="3">
    <source>
        <dbReference type="EMBL" id="VDM93242.1"/>
    </source>
</evidence>
<dbReference type="Proteomes" id="UP000271087">
    <property type="component" value="Unassembled WGS sequence"/>
</dbReference>
<dbReference type="Gene3D" id="3.30.420.10">
    <property type="entry name" value="Ribonuclease H-like superfamily/Ribonuclease H"/>
    <property type="match status" value="1"/>
</dbReference>
<reference evidence="3 4" key="2">
    <citation type="submission" date="2018-08" db="EMBL/GenBank/DDBJ databases">
        <authorList>
            <person name="Laetsch R D."/>
            <person name="Stevens L."/>
            <person name="Kumar S."/>
            <person name="Blaxter L. M."/>
        </authorList>
    </citation>
    <scope>NUCLEOTIDE SEQUENCE [LARGE SCALE GENOMIC DNA]</scope>
</reference>
<accession>A0A182ENF8</accession>
<dbReference type="InterPro" id="IPR040676">
    <property type="entry name" value="DUF5641"/>
</dbReference>
<organism evidence="5">
    <name type="scientific">Onchocerca ochengi</name>
    <name type="common">Filarial nematode worm</name>
    <dbReference type="NCBI Taxonomy" id="42157"/>
    <lineage>
        <taxon>Eukaryota</taxon>
        <taxon>Metazoa</taxon>
        <taxon>Ecdysozoa</taxon>
        <taxon>Nematoda</taxon>
        <taxon>Chromadorea</taxon>
        <taxon>Rhabditida</taxon>
        <taxon>Spirurina</taxon>
        <taxon>Spiruromorpha</taxon>
        <taxon>Filarioidea</taxon>
        <taxon>Onchocercidae</taxon>
        <taxon>Onchocerca</taxon>
    </lineage>
</organism>
<feature type="domain" description="DUF5641" evidence="2">
    <location>
        <begin position="278"/>
        <end position="333"/>
    </location>
</feature>
<keyword evidence="4" id="KW-1185">Reference proteome</keyword>
<dbReference type="InterPro" id="IPR041588">
    <property type="entry name" value="Integrase_H2C2"/>
</dbReference>
<protein>
    <submittedName>
        <fullName evidence="5">Integrase_H2C2 domain-containing protein</fullName>
    </submittedName>
</protein>
<dbReference type="Pfam" id="PF17921">
    <property type="entry name" value="Integrase_H2C2"/>
    <property type="match status" value="1"/>
</dbReference>
<evidence type="ECO:0000313" key="4">
    <source>
        <dbReference type="Proteomes" id="UP000271087"/>
    </source>
</evidence>
<dbReference type="AlphaFoldDB" id="A0A182ENF8"/>
<dbReference type="Gene3D" id="1.10.340.70">
    <property type="match status" value="1"/>
</dbReference>